<dbReference type="InterPro" id="IPR036673">
    <property type="entry name" value="Cyanovirin-N_sf"/>
</dbReference>
<proteinExistence type="predicted"/>
<gene>
    <name evidence="2" type="ORF">K402DRAFT_223612</name>
</gene>
<sequence>MGFSRSSSSLSLSLDGILKATCSRMDGLSLNESSINLNLYLGNSNGRFSFYDHNFTKTVKDVCLKGSKLHALLRTVDGKWEPASFDLNSSTANADGELEMCVSFSSGAVDLLHGETLAEIIRSGS</sequence>
<dbReference type="InterPro" id="IPR011058">
    <property type="entry name" value="Cyanovirin-N"/>
</dbReference>
<protein>
    <submittedName>
        <fullName evidence="2">Cyanovirin-N</fullName>
    </submittedName>
</protein>
<evidence type="ECO:0000259" key="1">
    <source>
        <dbReference type="SMART" id="SM01111"/>
    </source>
</evidence>
<dbReference type="PANTHER" id="PTHR42076">
    <property type="entry name" value="CYANOVIRIN-N HOMOLOG"/>
    <property type="match status" value="1"/>
</dbReference>
<dbReference type="AlphaFoldDB" id="A0A6G1GLQ1"/>
<accession>A0A6G1GLQ1</accession>
<dbReference type="PANTHER" id="PTHR42076:SF1">
    <property type="entry name" value="CYANOVIRIN-N DOMAIN-CONTAINING PROTEIN"/>
    <property type="match status" value="1"/>
</dbReference>
<feature type="domain" description="Cyanovirin-N" evidence="1">
    <location>
        <begin position="2"/>
        <end position="100"/>
    </location>
</feature>
<organism evidence="2 3">
    <name type="scientific">Aulographum hederae CBS 113979</name>
    <dbReference type="NCBI Taxonomy" id="1176131"/>
    <lineage>
        <taxon>Eukaryota</taxon>
        <taxon>Fungi</taxon>
        <taxon>Dikarya</taxon>
        <taxon>Ascomycota</taxon>
        <taxon>Pezizomycotina</taxon>
        <taxon>Dothideomycetes</taxon>
        <taxon>Pleosporomycetidae</taxon>
        <taxon>Aulographales</taxon>
        <taxon>Aulographaceae</taxon>
    </lineage>
</organism>
<dbReference type="Pfam" id="PF08881">
    <property type="entry name" value="CVNH"/>
    <property type="match status" value="1"/>
</dbReference>
<evidence type="ECO:0000313" key="2">
    <source>
        <dbReference type="EMBL" id="KAF1981689.1"/>
    </source>
</evidence>
<dbReference type="OrthoDB" id="2441380at2759"/>
<dbReference type="EMBL" id="ML977195">
    <property type="protein sequence ID" value="KAF1981689.1"/>
    <property type="molecule type" value="Genomic_DNA"/>
</dbReference>
<name>A0A6G1GLQ1_9PEZI</name>
<dbReference type="SMART" id="SM01111">
    <property type="entry name" value="CVNH"/>
    <property type="match status" value="1"/>
</dbReference>
<dbReference type="Proteomes" id="UP000800041">
    <property type="component" value="Unassembled WGS sequence"/>
</dbReference>
<dbReference type="Gene3D" id="2.30.60.10">
    <property type="entry name" value="Cyanovirin-N"/>
    <property type="match status" value="1"/>
</dbReference>
<evidence type="ECO:0000313" key="3">
    <source>
        <dbReference type="Proteomes" id="UP000800041"/>
    </source>
</evidence>
<reference evidence="2" key="1">
    <citation type="journal article" date="2020" name="Stud. Mycol.">
        <title>101 Dothideomycetes genomes: a test case for predicting lifestyles and emergence of pathogens.</title>
        <authorList>
            <person name="Haridas S."/>
            <person name="Albert R."/>
            <person name="Binder M."/>
            <person name="Bloem J."/>
            <person name="Labutti K."/>
            <person name="Salamov A."/>
            <person name="Andreopoulos B."/>
            <person name="Baker S."/>
            <person name="Barry K."/>
            <person name="Bills G."/>
            <person name="Bluhm B."/>
            <person name="Cannon C."/>
            <person name="Castanera R."/>
            <person name="Culley D."/>
            <person name="Daum C."/>
            <person name="Ezra D."/>
            <person name="Gonzalez J."/>
            <person name="Henrissat B."/>
            <person name="Kuo A."/>
            <person name="Liang C."/>
            <person name="Lipzen A."/>
            <person name="Lutzoni F."/>
            <person name="Magnuson J."/>
            <person name="Mondo S."/>
            <person name="Nolan M."/>
            <person name="Ohm R."/>
            <person name="Pangilinan J."/>
            <person name="Park H.-J."/>
            <person name="Ramirez L."/>
            <person name="Alfaro M."/>
            <person name="Sun H."/>
            <person name="Tritt A."/>
            <person name="Yoshinaga Y."/>
            <person name="Zwiers L.-H."/>
            <person name="Turgeon B."/>
            <person name="Goodwin S."/>
            <person name="Spatafora J."/>
            <person name="Crous P."/>
            <person name="Grigoriev I."/>
        </authorList>
    </citation>
    <scope>NUCLEOTIDE SEQUENCE</scope>
    <source>
        <strain evidence="2">CBS 113979</strain>
    </source>
</reference>
<keyword evidence="3" id="KW-1185">Reference proteome</keyword>
<dbReference type="SUPFAM" id="SSF51322">
    <property type="entry name" value="Cyanovirin-N"/>
    <property type="match status" value="1"/>
</dbReference>